<dbReference type="CDD" id="cd13959">
    <property type="entry name" value="PT_UbiA_COQ2"/>
    <property type="match status" value="1"/>
</dbReference>
<keyword evidence="4" id="KW-1003">Cell membrane</keyword>
<name>A0A4P8L0Y9_9BACT</name>
<dbReference type="GO" id="GO:0006744">
    <property type="term" value="P:ubiquinone biosynthetic process"/>
    <property type="evidence" value="ECO:0007669"/>
    <property type="project" value="UniProtKB-KW"/>
</dbReference>
<feature type="transmembrane region" description="Helical" evidence="12">
    <location>
        <begin position="138"/>
        <end position="157"/>
    </location>
</feature>
<evidence type="ECO:0000256" key="2">
    <source>
        <dbReference type="ARBA" id="ARBA00004141"/>
    </source>
</evidence>
<evidence type="ECO:0000256" key="1">
    <source>
        <dbReference type="ARBA" id="ARBA00001946"/>
    </source>
</evidence>
<organism evidence="13 14">
    <name type="scientific">Desulfoglaeba alkanexedens ALDC</name>
    <dbReference type="NCBI Taxonomy" id="980445"/>
    <lineage>
        <taxon>Bacteria</taxon>
        <taxon>Pseudomonadati</taxon>
        <taxon>Thermodesulfobacteriota</taxon>
        <taxon>Syntrophobacteria</taxon>
        <taxon>Syntrophobacterales</taxon>
        <taxon>Syntrophobacteraceae</taxon>
        <taxon>Desulfoglaeba</taxon>
    </lineage>
</organism>
<accession>A0A4P8L0Y9</accession>
<keyword evidence="14" id="KW-1185">Reference proteome</keyword>
<evidence type="ECO:0000256" key="8">
    <source>
        <dbReference type="ARBA" id="ARBA00022692"/>
    </source>
</evidence>
<evidence type="ECO:0000256" key="6">
    <source>
        <dbReference type="ARBA" id="ARBA00022679"/>
    </source>
</evidence>
<dbReference type="InterPro" id="IPR039653">
    <property type="entry name" value="Prenyltransferase"/>
</dbReference>
<keyword evidence="5" id="KW-0997">Cell inner membrane</keyword>
<feature type="transmembrane region" description="Helical" evidence="12">
    <location>
        <begin position="42"/>
        <end position="64"/>
    </location>
</feature>
<dbReference type="Gene3D" id="1.20.120.1780">
    <property type="entry name" value="UbiA prenyltransferase"/>
    <property type="match status" value="1"/>
</dbReference>
<dbReference type="RefSeq" id="WP_137423439.1">
    <property type="nucleotide sequence ID" value="NZ_CP040098.1"/>
</dbReference>
<feature type="transmembrane region" description="Helical" evidence="12">
    <location>
        <begin position="263"/>
        <end position="281"/>
    </location>
</feature>
<keyword evidence="10 12" id="KW-0472">Membrane</keyword>
<keyword evidence="6 13" id="KW-0808">Transferase</keyword>
<keyword evidence="7" id="KW-0831">Ubiquinone biosynthesis</keyword>
<sequence>MRFRSLFTYGRLIAFSHTIFALPFALASVVLAAQTHPFSWGKLLWIVIAMAGARSAAMGFNRYADRRYDRRNPRTVSRPSVTGEIGSRSLLLFVGASSAVFVGSAAMLNRLCLWLAVPCLAVLFFYSYTKRFTVFSHLFLGFAIGLAPVGAWIAWTGGLDPRILPLSLALMTYIAGFDILYACQDVDFDRRAGLHSIPSRWGIPAALLISSALHGATFLLLLALQPLFQLGRIYTALLVVIGSLLLLEHLLVRPSRLDKIPIAFFHVNSAVSVLLILAIFLDRAFV</sequence>
<keyword evidence="8 12" id="KW-0812">Transmembrane</keyword>
<dbReference type="GO" id="GO:0008412">
    <property type="term" value="F:4-hydroxybenzoate polyprenyltransferase activity"/>
    <property type="evidence" value="ECO:0007669"/>
    <property type="project" value="UniProtKB-EC"/>
</dbReference>
<protein>
    <recommendedName>
        <fullName evidence="11">4-hydroxybenzoate polyprenyltransferase</fullName>
        <ecNumber evidence="11">2.5.1.39</ecNumber>
    </recommendedName>
</protein>
<dbReference type="AlphaFoldDB" id="A0A4P8L0Y9"/>
<evidence type="ECO:0000256" key="4">
    <source>
        <dbReference type="ARBA" id="ARBA00022475"/>
    </source>
</evidence>
<proteinExistence type="inferred from homology"/>
<dbReference type="NCBIfam" id="TIGR01475">
    <property type="entry name" value="ubiA_other"/>
    <property type="match status" value="1"/>
</dbReference>
<reference evidence="13 14" key="1">
    <citation type="submission" date="2019-05" db="EMBL/GenBank/DDBJ databases">
        <title>The Complete Genome Sequence of the n-alkane-degrading Desulfoglaeba alkanexedens ALDC reveals multiple alkylsuccinate synthase gene clusters.</title>
        <authorList>
            <person name="Callaghan A.V."/>
            <person name="Davidova I.A."/>
            <person name="Duncan K.E."/>
            <person name="Morris B."/>
            <person name="McInerney M.J."/>
        </authorList>
    </citation>
    <scope>NUCLEOTIDE SEQUENCE [LARGE SCALE GENOMIC DNA]</scope>
    <source>
        <strain evidence="13 14">ALDC</strain>
    </source>
</reference>
<gene>
    <name evidence="13" type="ORF">FDQ92_04315</name>
</gene>
<evidence type="ECO:0000256" key="12">
    <source>
        <dbReference type="SAM" id="Phobius"/>
    </source>
</evidence>
<comment type="similarity">
    <text evidence="3">Belongs to the UbiA prenyltransferase family.</text>
</comment>
<dbReference type="InterPro" id="IPR000537">
    <property type="entry name" value="UbiA_prenyltransferase"/>
</dbReference>
<dbReference type="FunFam" id="1.20.120.1780:FF:000001">
    <property type="entry name" value="4-hydroxybenzoate octaprenyltransferase"/>
    <property type="match status" value="1"/>
</dbReference>
<evidence type="ECO:0000256" key="5">
    <source>
        <dbReference type="ARBA" id="ARBA00022519"/>
    </source>
</evidence>
<dbReference type="EMBL" id="CP040098">
    <property type="protein sequence ID" value="QCQ21468.1"/>
    <property type="molecule type" value="Genomic_DNA"/>
</dbReference>
<dbReference type="Proteomes" id="UP000298602">
    <property type="component" value="Chromosome"/>
</dbReference>
<dbReference type="OrthoDB" id="9782418at2"/>
<evidence type="ECO:0000256" key="3">
    <source>
        <dbReference type="ARBA" id="ARBA00005985"/>
    </source>
</evidence>
<evidence type="ECO:0000313" key="14">
    <source>
        <dbReference type="Proteomes" id="UP000298602"/>
    </source>
</evidence>
<dbReference type="PANTHER" id="PTHR11048:SF28">
    <property type="entry name" value="4-HYDROXYBENZOATE POLYPRENYLTRANSFERASE, MITOCHONDRIAL"/>
    <property type="match status" value="1"/>
</dbReference>
<evidence type="ECO:0000256" key="9">
    <source>
        <dbReference type="ARBA" id="ARBA00022989"/>
    </source>
</evidence>
<comment type="cofactor">
    <cofactor evidence="1">
        <name>Mg(2+)</name>
        <dbReference type="ChEBI" id="CHEBI:18420"/>
    </cofactor>
</comment>
<dbReference type="GO" id="GO:0005886">
    <property type="term" value="C:plasma membrane"/>
    <property type="evidence" value="ECO:0007669"/>
    <property type="project" value="TreeGrafter"/>
</dbReference>
<feature type="transmembrane region" description="Helical" evidence="12">
    <location>
        <begin position="108"/>
        <end position="126"/>
    </location>
</feature>
<dbReference type="KEGG" id="dax:FDQ92_04315"/>
<evidence type="ECO:0000313" key="13">
    <source>
        <dbReference type="EMBL" id="QCQ21468.1"/>
    </source>
</evidence>
<feature type="transmembrane region" description="Helical" evidence="12">
    <location>
        <begin position="233"/>
        <end position="251"/>
    </location>
</feature>
<dbReference type="PANTHER" id="PTHR11048">
    <property type="entry name" value="PRENYLTRANSFERASES"/>
    <property type="match status" value="1"/>
</dbReference>
<comment type="subcellular location">
    <subcellularLocation>
        <location evidence="2">Membrane</location>
        <topology evidence="2">Multi-pass membrane protein</topology>
    </subcellularLocation>
</comment>
<evidence type="ECO:0000256" key="7">
    <source>
        <dbReference type="ARBA" id="ARBA00022688"/>
    </source>
</evidence>
<evidence type="ECO:0000256" key="11">
    <source>
        <dbReference type="ARBA" id="ARBA00034524"/>
    </source>
</evidence>
<feature type="transmembrane region" description="Helical" evidence="12">
    <location>
        <begin position="203"/>
        <end position="227"/>
    </location>
</feature>
<dbReference type="EC" id="2.5.1.39" evidence="11"/>
<dbReference type="Gene3D" id="1.10.357.140">
    <property type="entry name" value="UbiA prenyltransferase"/>
    <property type="match status" value="1"/>
</dbReference>
<dbReference type="FunFam" id="1.10.357.140:FF:000008">
    <property type="entry name" value="4-hydroxybenzoate octaprenyltransferase"/>
    <property type="match status" value="1"/>
</dbReference>
<dbReference type="Pfam" id="PF01040">
    <property type="entry name" value="UbiA"/>
    <property type="match status" value="1"/>
</dbReference>
<feature type="transmembrane region" description="Helical" evidence="12">
    <location>
        <begin position="85"/>
        <end position="102"/>
    </location>
</feature>
<keyword evidence="9 12" id="KW-1133">Transmembrane helix</keyword>
<dbReference type="InterPro" id="IPR006371">
    <property type="entry name" value="Polyprenyltransferase_UbiA-li"/>
</dbReference>
<reference evidence="13 14" key="2">
    <citation type="submission" date="2019-05" db="EMBL/GenBank/DDBJ databases">
        <authorList>
            <person name="Suflita J.M."/>
            <person name="Marks C.R."/>
        </authorList>
    </citation>
    <scope>NUCLEOTIDE SEQUENCE [LARGE SCALE GENOMIC DNA]</scope>
    <source>
        <strain evidence="13 14">ALDC</strain>
    </source>
</reference>
<evidence type="ECO:0000256" key="10">
    <source>
        <dbReference type="ARBA" id="ARBA00023136"/>
    </source>
</evidence>
<dbReference type="InterPro" id="IPR044878">
    <property type="entry name" value="UbiA_sf"/>
</dbReference>